<dbReference type="OrthoDB" id="92254at2"/>
<dbReference type="PANTHER" id="PTHR37423:SF2">
    <property type="entry name" value="MEMBRANE-BOUND LYTIC MUREIN TRANSGLYCOSYLASE C"/>
    <property type="match status" value="1"/>
</dbReference>
<proteinExistence type="inferred from homology"/>
<sequence>MVNWPNTLLFMLLPLLLISTGIAEAATKEPFRQAPRAINALQQGQAAQSQGNISQAIRLYCVAASTGNPEGYYRIGRLLAPRNPKLANGYLSMAMRLGNQQAARYYNSRVGNVPMGDNCGAGVSGGGGHFAVPTTPFNLDAYLARQSPAKRKLANQLRQAANRHDIDPRLVLAIAIAESNLEAGAISPKNAQGVMQLIPATQVRFGVTRPFDPEQNIRGAMAYLKWLHRRFDGDWVLMSAAYNAGEKSVDQYGGIPPYAETQQYVRKVLYFAGKDPAPNQVSSRTIKPPAHR</sequence>
<gene>
    <name evidence="4" type="ORF">G113_03886</name>
</gene>
<dbReference type="InterPro" id="IPR008258">
    <property type="entry name" value="Transglycosylase_SLT_dom_1"/>
</dbReference>
<keyword evidence="5" id="KW-1185">Reference proteome</keyword>
<dbReference type="PANTHER" id="PTHR37423">
    <property type="entry name" value="SOLUBLE LYTIC MUREIN TRANSGLYCOSYLASE-RELATED"/>
    <property type="match status" value="1"/>
</dbReference>
<name>R1GXY8_9GAMM</name>
<organism evidence="4 5">
    <name type="scientific">Aeromonas molluscorum 848</name>
    <dbReference type="NCBI Taxonomy" id="1268236"/>
    <lineage>
        <taxon>Bacteria</taxon>
        <taxon>Pseudomonadati</taxon>
        <taxon>Pseudomonadota</taxon>
        <taxon>Gammaproteobacteria</taxon>
        <taxon>Aeromonadales</taxon>
        <taxon>Aeromonadaceae</taxon>
        <taxon>Aeromonas</taxon>
    </lineage>
</organism>
<evidence type="ECO:0000256" key="1">
    <source>
        <dbReference type="ARBA" id="ARBA00007734"/>
    </source>
</evidence>
<keyword evidence="2" id="KW-0732">Signal</keyword>
<dbReference type="CDD" id="cd00254">
    <property type="entry name" value="LT-like"/>
    <property type="match status" value="1"/>
</dbReference>
<dbReference type="AlphaFoldDB" id="R1GXY8"/>
<dbReference type="EMBL" id="AQGQ01000013">
    <property type="protein sequence ID" value="EOD56365.1"/>
    <property type="molecule type" value="Genomic_DNA"/>
</dbReference>
<evidence type="ECO:0000313" key="5">
    <source>
        <dbReference type="Proteomes" id="UP000013526"/>
    </source>
</evidence>
<protein>
    <submittedName>
        <fullName evidence="4">Lytic transglycosylase, catalytic</fullName>
    </submittedName>
</protein>
<dbReference type="Gene3D" id="1.10.530.10">
    <property type="match status" value="1"/>
</dbReference>
<dbReference type="Pfam" id="PF01464">
    <property type="entry name" value="SLT"/>
    <property type="match status" value="1"/>
</dbReference>
<evidence type="ECO:0000256" key="2">
    <source>
        <dbReference type="SAM" id="SignalP"/>
    </source>
</evidence>
<dbReference type="InterPro" id="IPR011990">
    <property type="entry name" value="TPR-like_helical_dom_sf"/>
</dbReference>
<dbReference type="Gene3D" id="1.25.40.10">
    <property type="entry name" value="Tetratricopeptide repeat domain"/>
    <property type="match status" value="1"/>
</dbReference>
<dbReference type="RefSeq" id="WP_005893763.1">
    <property type="nucleotide sequence ID" value="NZ_AQGQ01000013.1"/>
</dbReference>
<feature type="signal peptide" evidence="2">
    <location>
        <begin position="1"/>
        <end position="25"/>
    </location>
</feature>
<feature type="chain" id="PRO_5004361133" evidence="2">
    <location>
        <begin position="26"/>
        <end position="292"/>
    </location>
</feature>
<reference evidence="4 5" key="1">
    <citation type="journal article" date="2013" name="Genome Announc.">
        <title>Draft Genome Sequence of Aeromonas molluscorum Strain 848TT, Isolated from Bivalve Molluscs.</title>
        <authorList>
            <person name="Spataro N."/>
            <person name="Farfan M."/>
            <person name="Albarral V."/>
            <person name="Sanglas A."/>
            <person name="Loren J.G."/>
            <person name="Fuste M.C."/>
            <person name="Bosch E."/>
        </authorList>
    </citation>
    <scope>NUCLEOTIDE SEQUENCE [LARGE SCALE GENOMIC DNA]</scope>
    <source>
        <strain evidence="4 5">848</strain>
    </source>
</reference>
<dbReference type="InterPro" id="IPR023346">
    <property type="entry name" value="Lysozyme-like_dom_sf"/>
</dbReference>
<dbReference type="Proteomes" id="UP000013526">
    <property type="component" value="Unassembled WGS sequence"/>
</dbReference>
<comment type="caution">
    <text evidence="4">The sequence shown here is derived from an EMBL/GenBank/DDBJ whole genome shotgun (WGS) entry which is preliminary data.</text>
</comment>
<evidence type="ECO:0000259" key="3">
    <source>
        <dbReference type="Pfam" id="PF01464"/>
    </source>
</evidence>
<dbReference type="SUPFAM" id="SSF81901">
    <property type="entry name" value="HCP-like"/>
    <property type="match status" value="1"/>
</dbReference>
<evidence type="ECO:0000313" key="4">
    <source>
        <dbReference type="EMBL" id="EOD56365.1"/>
    </source>
</evidence>
<accession>R1GXY8</accession>
<dbReference type="SUPFAM" id="SSF53955">
    <property type="entry name" value="Lysozyme-like"/>
    <property type="match status" value="1"/>
</dbReference>
<feature type="domain" description="Transglycosylase SLT" evidence="3">
    <location>
        <begin position="158"/>
        <end position="255"/>
    </location>
</feature>
<dbReference type="PATRIC" id="fig|1268236.3.peg.777"/>
<comment type="similarity">
    <text evidence="1">Belongs to the transglycosylase Slt family.</text>
</comment>